<proteinExistence type="predicted"/>
<feature type="region of interest" description="Disordered" evidence="1">
    <location>
        <begin position="1"/>
        <end position="31"/>
    </location>
</feature>
<dbReference type="Gene3D" id="3.10.450.50">
    <property type="match status" value="1"/>
</dbReference>
<name>A0ABX6YZH2_9RHOB</name>
<evidence type="ECO:0000313" key="2">
    <source>
        <dbReference type="EMBL" id="QPZ93170.1"/>
    </source>
</evidence>
<protein>
    <submittedName>
        <fullName evidence="2">SnoaL-like domain-containing protein</fullName>
    </submittedName>
</protein>
<organism evidence="2 3">
    <name type="scientific">Thioclava electrotropha</name>
    <dbReference type="NCBI Taxonomy" id="1549850"/>
    <lineage>
        <taxon>Bacteria</taxon>
        <taxon>Pseudomonadati</taxon>
        <taxon>Pseudomonadota</taxon>
        <taxon>Alphaproteobacteria</taxon>
        <taxon>Rhodobacterales</taxon>
        <taxon>Paracoccaceae</taxon>
        <taxon>Thioclava</taxon>
    </lineage>
</organism>
<dbReference type="InterPro" id="IPR009959">
    <property type="entry name" value="Cyclase_SnoaL-like"/>
</dbReference>
<reference evidence="2 3" key="1">
    <citation type="submission" date="2020-05" db="EMBL/GenBank/DDBJ databases">
        <title>Thioclava electrotropha strain Elox9 finished genome.</title>
        <authorList>
            <person name="Rowe A.R."/>
            <person name="Wilbanks E.G."/>
        </authorList>
    </citation>
    <scope>NUCLEOTIDE SEQUENCE [LARGE SCALE GENOMIC DNA]</scope>
    <source>
        <strain evidence="2 3">Elox9</strain>
    </source>
</reference>
<dbReference type="SUPFAM" id="SSF54427">
    <property type="entry name" value="NTF2-like"/>
    <property type="match status" value="1"/>
</dbReference>
<evidence type="ECO:0000256" key="1">
    <source>
        <dbReference type="SAM" id="MobiDB-lite"/>
    </source>
</evidence>
<evidence type="ECO:0000313" key="3">
    <source>
        <dbReference type="Proteomes" id="UP000192422"/>
    </source>
</evidence>
<feature type="compositionally biased region" description="Polar residues" evidence="1">
    <location>
        <begin position="19"/>
        <end position="30"/>
    </location>
</feature>
<dbReference type="Proteomes" id="UP000192422">
    <property type="component" value="Chromosome"/>
</dbReference>
<dbReference type="InterPro" id="IPR032710">
    <property type="entry name" value="NTF2-like_dom_sf"/>
</dbReference>
<keyword evidence="3" id="KW-1185">Reference proteome</keyword>
<gene>
    <name evidence="2" type="ORF">AKL02_009680</name>
</gene>
<dbReference type="Pfam" id="PF07366">
    <property type="entry name" value="SnoaL"/>
    <property type="match status" value="1"/>
</dbReference>
<accession>A0ABX6YZH2</accession>
<sequence>MRWPRRKRPPPPNVARPRSSASINSASNPVASEPLDRDTLLSLYRGYLTCLNEQNWAQLGDFVHPEVTHNARPLGLAGYQAMLEDDHRAIPDLHFRAETLVADPPVIAARLRFDCTPLGMLFDLPVDGRRVTFDEHVFYRVTDGRIREVHSLIDRDAIAAQI</sequence>
<dbReference type="EMBL" id="CP053562">
    <property type="protein sequence ID" value="QPZ93170.1"/>
    <property type="molecule type" value="Genomic_DNA"/>
</dbReference>